<dbReference type="Gene3D" id="2.130.10.30">
    <property type="entry name" value="Regulator of chromosome condensation 1/beta-lactamase-inhibitor protein II"/>
    <property type="match status" value="2"/>
</dbReference>
<feature type="compositionally biased region" description="Polar residues" evidence="3">
    <location>
        <begin position="8"/>
        <end position="20"/>
    </location>
</feature>
<reference evidence="5 6" key="1">
    <citation type="submission" date="2019-07" db="EMBL/GenBank/DDBJ databases">
        <authorList>
            <person name="Zhu P."/>
        </authorList>
    </citation>
    <scope>NUCLEOTIDE SEQUENCE [LARGE SCALE GENOMIC DNA]</scope>
    <source>
        <strain evidence="5 6">SSL-25</strain>
    </source>
</reference>
<evidence type="ECO:0000256" key="2">
    <source>
        <dbReference type="ARBA" id="ARBA00022737"/>
    </source>
</evidence>
<dbReference type="PROSITE" id="PS50012">
    <property type="entry name" value="RCC1_3"/>
    <property type="match status" value="7"/>
</dbReference>
<dbReference type="PANTHER" id="PTHR45982">
    <property type="entry name" value="REGULATOR OF CHROMOSOME CONDENSATION"/>
    <property type="match status" value="1"/>
</dbReference>
<dbReference type="PROSITE" id="PS00626">
    <property type="entry name" value="RCC1_2"/>
    <property type="match status" value="3"/>
</dbReference>
<accession>A0A5B8IEN9</accession>
<dbReference type="GO" id="GO:0005085">
    <property type="term" value="F:guanyl-nucleotide exchange factor activity"/>
    <property type="evidence" value="ECO:0007669"/>
    <property type="project" value="TreeGrafter"/>
</dbReference>
<evidence type="ECO:0000256" key="1">
    <source>
        <dbReference type="ARBA" id="ARBA00022658"/>
    </source>
</evidence>
<evidence type="ECO:0000313" key="6">
    <source>
        <dbReference type="Proteomes" id="UP000320580"/>
    </source>
</evidence>
<feature type="region of interest" description="Disordered" evidence="3">
    <location>
        <begin position="1"/>
        <end position="20"/>
    </location>
</feature>
<dbReference type="PANTHER" id="PTHR45982:SF1">
    <property type="entry name" value="REGULATOR OF CHROMOSOME CONDENSATION"/>
    <property type="match status" value="1"/>
</dbReference>
<keyword evidence="2" id="KW-0677">Repeat</keyword>
<dbReference type="InterPro" id="IPR058923">
    <property type="entry name" value="RCC1-like_dom"/>
</dbReference>
<dbReference type="OrthoDB" id="9796385at2"/>
<evidence type="ECO:0000256" key="3">
    <source>
        <dbReference type="SAM" id="MobiDB-lite"/>
    </source>
</evidence>
<dbReference type="InterPro" id="IPR051553">
    <property type="entry name" value="Ran_GTPase-activating"/>
</dbReference>
<name>A0A5B8IEN9_9ACTN</name>
<protein>
    <recommendedName>
        <fullName evidence="4">RCC1-like domain-containing protein</fullName>
    </recommendedName>
</protein>
<organism evidence="5 6">
    <name type="scientific">Streptomyces qinzhouensis</name>
    <dbReference type="NCBI Taxonomy" id="2599401"/>
    <lineage>
        <taxon>Bacteria</taxon>
        <taxon>Bacillati</taxon>
        <taxon>Actinomycetota</taxon>
        <taxon>Actinomycetes</taxon>
        <taxon>Kitasatosporales</taxon>
        <taxon>Streptomycetaceae</taxon>
        <taxon>Streptomyces</taxon>
    </lineage>
</organism>
<sequence length="351" mass="33149">MDGWGANTFGQLGDGTTTDRATPVAVTGLAGAVLTTAAGGGHSLARLSDGSVQCWGNNSNGQLGDGTTTSSATPVTVGGLSGVNAVAGGANHSLALLGDGTVRAWGANASGQLGDGSTSDSSAPVTTGGFPDTVIKVACGGGHSLALLNNGDVMAWGDNTSGQLGDGTLNDSSTPVAVQGVANAVDIAGGSGHSLAVLADGDVLAWGANGSGQLGDGTTTNNPHAAAVVNLTGVTAVAAGSGGNFSLALIGDDGSVQAWGDNSSGQLGDGTTTDSTAPVAVQNLASAVSALSAGSSHSLALLSGRTLQAWGANGSGQLGDGTTTDSTSPVSVTGESGIVSLAAGDAHGLAV</sequence>
<evidence type="ECO:0000259" key="4">
    <source>
        <dbReference type="Pfam" id="PF25390"/>
    </source>
</evidence>
<dbReference type="Proteomes" id="UP000320580">
    <property type="component" value="Chromosome"/>
</dbReference>
<feature type="domain" description="RCC1-like" evidence="4">
    <location>
        <begin position="4"/>
        <end position="349"/>
    </location>
</feature>
<dbReference type="Pfam" id="PF25390">
    <property type="entry name" value="WD40_RLD"/>
    <property type="match status" value="1"/>
</dbReference>
<dbReference type="RefSeq" id="WP_146478930.1">
    <property type="nucleotide sequence ID" value="NZ_CP042266.1"/>
</dbReference>
<dbReference type="InterPro" id="IPR000408">
    <property type="entry name" value="Reg_chr_condens"/>
</dbReference>
<dbReference type="AlphaFoldDB" id="A0A5B8IEN9"/>
<keyword evidence="1" id="KW-0344">Guanine-nucleotide releasing factor</keyword>
<dbReference type="EMBL" id="CP042266">
    <property type="protein sequence ID" value="QDY75619.1"/>
    <property type="molecule type" value="Genomic_DNA"/>
</dbReference>
<dbReference type="InterPro" id="IPR009091">
    <property type="entry name" value="RCC1/BLIP-II"/>
</dbReference>
<dbReference type="KEGG" id="sqz:FQU76_02825"/>
<gene>
    <name evidence="5" type="ORF">FQU76_02825</name>
</gene>
<evidence type="ECO:0000313" key="5">
    <source>
        <dbReference type="EMBL" id="QDY75619.1"/>
    </source>
</evidence>
<proteinExistence type="predicted"/>
<dbReference type="PRINTS" id="PR00633">
    <property type="entry name" value="RCCNDNSATION"/>
</dbReference>
<dbReference type="GO" id="GO:0005737">
    <property type="term" value="C:cytoplasm"/>
    <property type="evidence" value="ECO:0007669"/>
    <property type="project" value="TreeGrafter"/>
</dbReference>
<dbReference type="SUPFAM" id="SSF50985">
    <property type="entry name" value="RCC1/BLIP-II"/>
    <property type="match status" value="1"/>
</dbReference>
<keyword evidence="6" id="KW-1185">Reference proteome</keyword>